<keyword evidence="3" id="KW-1185">Reference proteome</keyword>
<name>A0AAD6MZJ0_9EURO</name>
<feature type="region of interest" description="Disordered" evidence="1">
    <location>
        <begin position="134"/>
        <end position="153"/>
    </location>
</feature>
<proteinExistence type="predicted"/>
<comment type="caution">
    <text evidence="2">The sequence shown here is derived from an EMBL/GenBank/DDBJ whole genome shotgun (WGS) entry which is preliminary data.</text>
</comment>
<sequence>MKDNKRRKLHGAAAITVEKKRRRQAELQQIKETTARKTPENARIPTEAFRMDSDQTKVTPTKASTMDDKTSVTLPPQDLLHVLATAINRSPNVSKTTIPFRTTFREAIKVVEASLENLDEEFLVFRPGSAKHRRRLREEAQKVRPSDPPERVGLPVISHVDIRSAPRLPPPSEATREVLRDMARKIAKEDAEFTQPFMLLEAHLVDGHIPTVDGIFRLMGLDAEAEDATCEVEHAMIFDTGASYTTIAEEILPENFREYLRNPVHDPYRSANGVVCQVEASVAFSNQCVAEMAVVCITPASHMPNGYTGIIFGQSSCINRLNVQLTPRSVIVAKDREVPEEFWGEITVTEYVDMDGDIHAV</sequence>
<feature type="region of interest" description="Disordered" evidence="1">
    <location>
        <begin position="53"/>
        <end position="72"/>
    </location>
</feature>
<gene>
    <name evidence="2" type="ORF">N7493_001279</name>
</gene>
<evidence type="ECO:0000313" key="3">
    <source>
        <dbReference type="Proteomes" id="UP001215712"/>
    </source>
</evidence>
<dbReference type="EMBL" id="JAQJAN010000002">
    <property type="protein sequence ID" value="KAJ5738124.1"/>
    <property type="molecule type" value="Genomic_DNA"/>
</dbReference>
<dbReference type="AlphaFoldDB" id="A0AAD6MZJ0"/>
<evidence type="ECO:0008006" key="4">
    <source>
        <dbReference type="Google" id="ProtNLM"/>
    </source>
</evidence>
<accession>A0AAD6MZJ0</accession>
<organism evidence="2 3">
    <name type="scientific">Penicillium malachiteum</name>
    <dbReference type="NCBI Taxonomy" id="1324776"/>
    <lineage>
        <taxon>Eukaryota</taxon>
        <taxon>Fungi</taxon>
        <taxon>Dikarya</taxon>
        <taxon>Ascomycota</taxon>
        <taxon>Pezizomycotina</taxon>
        <taxon>Eurotiomycetes</taxon>
        <taxon>Eurotiomycetidae</taxon>
        <taxon>Eurotiales</taxon>
        <taxon>Aspergillaceae</taxon>
        <taxon>Penicillium</taxon>
    </lineage>
</organism>
<feature type="compositionally biased region" description="Basic and acidic residues" evidence="1">
    <location>
        <begin position="136"/>
        <end position="150"/>
    </location>
</feature>
<reference evidence="2" key="2">
    <citation type="submission" date="2023-01" db="EMBL/GenBank/DDBJ databases">
        <authorList>
            <person name="Petersen C."/>
        </authorList>
    </citation>
    <scope>NUCLEOTIDE SEQUENCE</scope>
    <source>
        <strain evidence="2">IBT 17514</strain>
    </source>
</reference>
<evidence type="ECO:0000256" key="1">
    <source>
        <dbReference type="SAM" id="MobiDB-lite"/>
    </source>
</evidence>
<reference evidence="2" key="1">
    <citation type="journal article" date="2023" name="IMA Fungus">
        <title>Comparative genomic study of the Penicillium genus elucidates a diverse pangenome and 15 lateral gene transfer events.</title>
        <authorList>
            <person name="Petersen C."/>
            <person name="Sorensen T."/>
            <person name="Nielsen M.R."/>
            <person name="Sondergaard T.E."/>
            <person name="Sorensen J.L."/>
            <person name="Fitzpatrick D.A."/>
            <person name="Frisvad J.C."/>
            <person name="Nielsen K.L."/>
        </authorList>
    </citation>
    <scope>NUCLEOTIDE SEQUENCE</scope>
    <source>
        <strain evidence="2">IBT 17514</strain>
    </source>
</reference>
<protein>
    <recommendedName>
        <fullName evidence="4">Peptidase A2 domain-containing protein</fullName>
    </recommendedName>
</protein>
<dbReference type="Proteomes" id="UP001215712">
    <property type="component" value="Unassembled WGS sequence"/>
</dbReference>
<evidence type="ECO:0000313" key="2">
    <source>
        <dbReference type="EMBL" id="KAJ5738124.1"/>
    </source>
</evidence>